<gene>
    <name evidence="1" type="ordered locus">RLO149_c036680</name>
</gene>
<dbReference type="Proteomes" id="UP000001353">
    <property type="component" value="Chromosome"/>
</dbReference>
<evidence type="ECO:0000313" key="2">
    <source>
        <dbReference type="Proteomes" id="UP000001353"/>
    </source>
</evidence>
<reference evidence="1 2" key="1">
    <citation type="journal article" date="2011" name="BMC Genomics">
        <title>Comparative genome analysis and genome-guided physiological analysis of Roseobacter litoralis.</title>
        <authorList>
            <person name="Kalhoefer D."/>
            <person name="Thole S."/>
            <person name="Voget S."/>
            <person name="Lehmann R."/>
            <person name="Liesegang H."/>
            <person name="Wollher A."/>
            <person name="Daniel R."/>
            <person name="Simon M."/>
            <person name="Brinkhoff T."/>
        </authorList>
    </citation>
    <scope>NUCLEOTIDE SEQUENCE [LARGE SCALE GENOMIC DNA]</scope>
    <source>
        <strain evidence="2">ATCC 49566 / DSM 6996 / JCM 21268 / NBRC 15278 / OCh 149</strain>
    </source>
</reference>
<keyword evidence="2" id="KW-1185">Reference proteome</keyword>
<dbReference type="HOGENOM" id="CLU_2289563_0_0_5"/>
<dbReference type="AlphaFoldDB" id="F7ZBK8"/>
<dbReference type="OrthoDB" id="8068993at2"/>
<dbReference type="RefSeq" id="WP_013963475.1">
    <property type="nucleotide sequence ID" value="NC_015730.1"/>
</dbReference>
<sequence length="101" mass="10752">MSDVNEGIALTLGAPVDLMTGALNIGMRGINAIARTELPQIESPVGGSDTMRSFLASTISEAGPQNGPQRYARRIGQEVGLDEAEIRCKELYLTKSDSLSE</sequence>
<proteinExistence type="predicted"/>
<accession>F7ZBK8</accession>
<dbReference type="EMBL" id="CP002623">
    <property type="protein sequence ID" value="AEI95590.1"/>
    <property type="molecule type" value="Genomic_DNA"/>
</dbReference>
<organism evidence="1 2">
    <name type="scientific">Roseobacter litoralis (strain ATCC 49566 / DSM 6996 / JCM 21268 / NBRC 15278 / OCh 149)</name>
    <dbReference type="NCBI Taxonomy" id="391595"/>
    <lineage>
        <taxon>Bacteria</taxon>
        <taxon>Pseudomonadati</taxon>
        <taxon>Pseudomonadota</taxon>
        <taxon>Alphaproteobacteria</taxon>
        <taxon>Rhodobacterales</taxon>
        <taxon>Roseobacteraceae</taxon>
        <taxon>Roseobacter</taxon>
    </lineage>
</organism>
<name>F7ZBK8_ROSLO</name>
<protein>
    <submittedName>
        <fullName evidence="1">Uncharacterized protein</fullName>
    </submittedName>
</protein>
<evidence type="ECO:0000313" key="1">
    <source>
        <dbReference type="EMBL" id="AEI95590.1"/>
    </source>
</evidence>
<dbReference type="KEGG" id="rli:RLO149_c036680"/>